<dbReference type="AlphaFoldDB" id="A0AAD5VX01"/>
<evidence type="ECO:0000256" key="7">
    <source>
        <dbReference type="ARBA" id="ARBA00038475"/>
    </source>
</evidence>
<dbReference type="PANTHER" id="PTHR12226">
    <property type="entry name" value="MANNOSE-P-DOLICHOL UTILIZATION DEFECT 1 LEC35 -RELATED"/>
    <property type="match status" value="1"/>
</dbReference>
<evidence type="ECO:0000256" key="2">
    <source>
        <dbReference type="ARBA" id="ARBA00022448"/>
    </source>
</evidence>
<evidence type="ECO:0000256" key="9">
    <source>
        <dbReference type="SAM" id="Phobius"/>
    </source>
</evidence>
<dbReference type="GO" id="GO:0016020">
    <property type="term" value="C:membrane"/>
    <property type="evidence" value="ECO:0007669"/>
    <property type="project" value="UniProtKB-SubCell"/>
</dbReference>
<evidence type="ECO:0000313" key="11">
    <source>
        <dbReference type="Proteomes" id="UP001213000"/>
    </source>
</evidence>
<keyword evidence="5 9" id="KW-1133">Transmembrane helix</keyword>
<comment type="caution">
    <text evidence="10">The sequence shown here is derived from an EMBL/GenBank/DDBJ whole genome shotgun (WGS) entry which is preliminary data.</text>
</comment>
<dbReference type="InterPro" id="IPR006603">
    <property type="entry name" value="PQ-loop_rpt"/>
</dbReference>
<organism evidence="10 11">
    <name type="scientific">Leucocoprinus birnbaumii</name>
    <dbReference type="NCBI Taxonomy" id="56174"/>
    <lineage>
        <taxon>Eukaryota</taxon>
        <taxon>Fungi</taxon>
        <taxon>Dikarya</taxon>
        <taxon>Basidiomycota</taxon>
        <taxon>Agaricomycotina</taxon>
        <taxon>Agaricomycetes</taxon>
        <taxon>Agaricomycetidae</taxon>
        <taxon>Agaricales</taxon>
        <taxon>Agaricineae</taxon>
        <taxon>Agaricaceae</taxon>
        <taxon>Leucocoprinus</taxon>
    </lineage>
</organism>
<evidence type="ECO:0000256" key="1">
    <source>
        <dbReference type="ARBA" id="ARBA00004141"/>
    </source>
</evidence>
<reference evidence="10" key="1">
    <citation type="submission" date="2022-07" db="EMBL/GenBank/DDBJ databases">
        <title>Genome Sequence of Leucocoprinus birnbaumii.</title>
        <authorList>
            <person name="Buettner E."/>
        </authorList>
    </citation>
    <scope>NUCLEOTIDE SEQUENCE</scope>
    <source>
        <strain evidence="10">VT141</strain>
    </source>
</reference>
<feature type="transmembrane region" description="Helical" evidence="9">
    <location>
        <begin position="160"/>
        <end position="180"/>
    </location>
</feature>
<sequence length="286" mass="31482">MLEICSFERTGYWNRSRRLDNEITSTIPQYAILVSPNLYARGLSLSSFSLETLAYSINTTYSFRHGFPFSTYGENFFLSLQNAIIVLLIIHYRPSLSFNYTKRRQHLLYASILMCLATLMLSTIPHWLLAFLQAATLPLAVSAKLPQIMQNARAKSTGQLSAFAVGAQILGCLARLYTTAMEVGDWLVASAFAMALVLNGILGVQLWQYWGKGGIYDAEDYELAEQGGERGRTEKPKVSVYLGGGLSKVNGGVGVNGNGAGSRPRSPAGPTRIRLGTPPQRMRKVD</sequence>
<comment type="similarity">
    <text evidence="7">Belongs to the MPDU1 (TC 2.A.43.3) family.</text>
</comment>
<dbReference type="Gene3D" id="1.20.1280.290">
    <property type="match status" value="1"/>
</dbReference>
<keyword evidence="3 9" id="KW-0812">Transmembrane</keyword>
<keyword evidence="4" id="KW-0677">Repeat</keyword>
<evidence type="ECO:0000256" key="5">
    <source>
        <dbReference type="ARBA" id="ARBA00022989"/>
    </source>
</evidence>
<keyword evidence="6 9" id="KW-0472">Membrane</keyword>
<dbReference type="EMBL" id="JANIEX010000203">
    <property type="protein sequence ID" value="KAJ3571081.1"/>
    <property type="molecule type" value="Genomic_DNA"/>
</dbReference>
<evidence type="ECO:0000313" key="10">
    <source>
        <dbReference type="EMBL" id="KAJ3571081.1"/>
    </source>
</evidence>
<accession>A0AAD5VX01</accession>
<feature type="region of interest" description="Disordered" evidence="8">
    <location>
        <begin position="250"/>
        <end position="286"/>
    </location>
</feature>
<keyword evidence="11" id="KW-1185">Reference proteome</keyword>
<feature type="transmembrane region" description="Helical" evidence="9">
    <location>
        <begin position="106"/>
        <end position="124"/>
    </location>
</feature>
<gene>
    <name evidence="10" type="ORF">NP233_g3984</name>
</gene>
<protein>
    <recommendedName>
        <fullName evidence="12">Mannose-P-dolichol utilization defect 1 protein homolog</fullName>
    </recommendedName>
</protein>
<evidence type="ECO:0000256" key="8">
    <source>
        <dbReference type="SAM" id="MobiDB-lite"/>
    </source>
</evidence>
<evidence type="ECO:0000256" key="6">
    <source>
        <dbReference type="ARBA" id="ARBA00023136"/>
    </source>
</evidence>
<dbReference type="InterPro" id="IPR016817">
    <property type="entry name" value="MannP-dilichol_defect-1"/>
</dbReference>
<dbReference type="Pfam" id="PF04193">
    <property type="entry name" value="PQ-loop"/>
    <property type="match status" value="1"/>
</dbReference>
<proteinExistence type="inferred from homology"/>
<evidence type="ECO:0000256" key="4">
    <source>
        <dbReference type="ARBA" id="ARBA00022737"/>
    </source>
</evidence>
<comment type="subcellular location">
    <subcellularLocation>
        <location evidence="1">Membrane</location>
        <topology evidence="1">Multi-pass membrane protein</topology>
    </subcellularLocation>
</comment>
<dbReference type="Proteomes" id="UP001213000">
    <property type="component" value="Unassembled WGS sequence"/>
</dbReference>
<keyword evidence="2" id="KW-0813">Transport</keyword>
<feature type="compositionally biased region" description="Gly residues" evidence="8">
    <location>
        <begin position="250"/>
        <end position="260"/>
    </location>
</feature>
<evidence type="ECO:0008006" key="12">
    <source>
        <dbReference type="Google" id="ProtNLM"/>
    </source>
</evidence>
<feature type="transmembrane region" description="Helical" evidence="9">
    <location>
        <begin position="186"/>
        <end position="207"/>
    </location>
</feature>
<evidence type="ECO:0000256" key="3">
    <source>
        <dbReference type="ARBA" id="ARBA00022692"/>
    </source>
</evidence>
<name>A0AAD5VX01_9AGAR</name>
<dbReference type="SMART" id="SM00679">
    <property type="entry name" value="CTNS"/>
    <property type="match status" value="1"/>
</dbReference>
<dbReference type="PANTHER" id="PTHR12226:SF2">
    <property type="entry name" value="MANNOSE-P-DOLICHOL UTILIZATION DEFECT 1 PROTEIN"/>
    <property type="match status" value="1"/>
</dbReference>